<organism evidence="3">
    <name type="scientific">Siphoviridae sp. ctQqU1</name>
    <dbReference type="NCBI Taxonomy" id="2825496"/>
    <lineage>
        <taxon>Viruses</taxon>
        <taxon>Duplodnaviria</taxon>
        <taxon>Heunggongvirae</taxon>
        <taxon>Uroviricota</taxon>
        <taxon>Caudoviricetes</taxon>
    </lineage>
</organism>
<evidence type="ECO:0000259" key="2">
    <source>
        <dbReference type="Pfam" id="PF19808"/>
    </source>
</evidence>
<reference evidence="3" key="1">
    <citation type="journal article" date="2021" name="Proc. Natl. Acad. Sci. U.S.A.">
        <title>A Catalog of Tens of Thousands of Viruses from Human Metagenomes Reveals Hidden Associations with Chronic Diseases.</title>
        <authorList>
            <person name="Tisza M.J."/>
            <person name="Buck C.B."/>
        </authorList>
    </citation>
    <scope>NUCLEOTIDE SEQUENCE</scope>
    <source>
        <strain evidence="3">CtQqU1</strain>
    </source>
</reference>
<proteinExistence type="predicted"/>
<evidence type="ECO:0000256" key="1">
    <source>
        <dbReference type="SAM" id="MobiDB-lite"/>
    </source>
</evidence>
<dbReference type="EMBL" id="BK015568">
    <property type="protein sequence ID" value="DAE13670.1"/>
    <property type="molecule type" value="Genomic_DNA"/>
</dbReference>
<sequence length="222" mass="25860">MEQTLQRGLSMVKKRDSFTFQRYYFEAISTLKSKEKLELYDAICAYVFEGKDATLNSKKAESCFILIKHLLDEEWKRSGIASKGWHTRKSVHPHVINEMKVSSSMSSRSDDNEPIVSTDSQTNVKALPESAVKKKPDIFSDFAHGDKALLESLREFAQMRTRIKKPMTDRAKQMLCNKLEKFDRHDWKAILDQSIYAGWQDIYALKQDDQYDQSTEMEFPRL</sequence>
<dbReference type="InterPro" id="IPR046258">
    <property type="entry name" value="DUF6291"/>
</dbReference>
<feature type="domain" description="DUF6291" evidence="2">
    <location>
        <begin position="17"/>
        <end position="77"/>
    </location>
</feature>
<protein>
    <recommendedName>
        <fullName evidence="2">DUF6291 domain-containing protein</fullName>
    </recommendedName>
</protein>
<name>A0A8S5Q2Z5_9CAUD</name>
<evidence type="ECO:0000313" key="3">
    <source>
        <dbReference type="EMBL" id="DAE13670.1"/>
    </source>
</evidence>
<dbReference type="Pfam" id="PF19808">
    <property type="entry name" value="DUF6291"/>
    <property type="match status" value="1"/>
</dbReference>
<feature type="region of interest" description="Disordered" evidence="1">
    <location>
        <begin position="101"/>
        <end position="121"/>
    </location>
</feature>
<accession>A0A8S5Q2Z5</accession>